<reference evidence="2 3" key="1">
    <citation type="submission" date="2017-04" db="EMBL/GenBank/DDBJ databases">
        <title>Whole genome sequence of Bdellovibrio bacteriovorus strain SSB218315.</title>
        <authorList>
            <person name="Oyedara O."/>
            <person name="Rodriguez-Perez M.A."/>
        </authorList>
    </citation>
    <scope>NUCLEOTIDE SEQUENCE [LARGE SCALE GENOMIC DNA]</scope>
    <source>
        <strain evidence="2 3">SSB218315</strain>
    </source>
</reference>
<name>A0A1Z3N6B7_BDEBC</name>
<dbReference type="Gene3D" id="1.10.260.40">
    <property type="entry name" value="lambda repressor-like DNA-binding domains"/>
    <property type="match status" value="1"/>
</dbReference>
<dbReference type="SMART" id="SM00530">
    <property type="entry name" value="HTH_XRE"/>
    <property type="match status" value="1"/>
</dbReference>
<protein>
    <recommendedName>
        <fullName evidence="1">HTH cro/C1-type domain-containing protein</fullName>
    </recommendedName>
</protein>
<dbReference type="EMBL" id="CP020946">
    <property type="protein sequence ID" value="ASD63008.1"/>
    <property type="molecule type" value="Genomic_DNA"/>
</dbReference>
<dbReference type="GO" id="GO:0003677">
    <property type="term" value="F:DNA binding"/>
    <property type="evidence" value="ECO:0007669"/>
    <property type="project" value="InterPro"/>
</dbReference>
<dbReference type="PROSITE" id="PS50943">
    <property type="entry name" value="HTH_CROC1"/>
    <property type="match status" value="1"/>
</dbReference>
<evidence type="ECO:0000313" key="2">
    <source>
        <dbReference type="EMBL" id="ASD63008.1"/>
    </source>
</evidence>
<dbReference type="CDD" id="cd00093">
    <property type="entry name" value="HTH_XRE"/>
    <property type="match status" value="1"/>
</dbReference>
<evidence type="ECO:0000259" key="1">
    <source>
        <dbReference type="PROSITE" id="PS50943"/>
    </source>
</evidence>
<feature type="domain" description="HTH cro/C1-type" evidence="1">
    <location>
        <begin position="7"/>
        <end position="62"/>
    </location>
</feature>
<dbReference type="InterPro" id="IPR001387">
    <property type="entry name" value="Cro/C1-type_HTH"/>
</dbReference>
<dbReference type="AlphaFoldDB" id="A0A1Z3N6B7"/>
<dbReference type="InterPro" id="IPR010982">
    <property type="entry name" value="Lambda_DNA-bd_dom_sf"/>
</dbReference>
<dbReference type="SUPFAM" id="SSF47413">
    <property type="entry name" value="lambda repressor-like DNA-binding domains"/>
    <property type="match status" value="1"/>
</dbReference>
<evidence type="ECO:0000313" key="3">
    <source>
        <dbReference type="Proteomes" id="UP000197003"/>
    </source>
</evidence>
<organism evidence="2 3">
    <name type="scientific">Bdellovibrio bacteriovorus</name>
    <dbReference type="NCBI Taxonomy" id="959"/>
    <lineage>
        <taxon>Bacteria</taxon>
        <taxon>Pseudomonadati</taxon>
        <taxon>Bdellovibrionota</taxon>
        <taxon>Bdellovibrionia</taxon>
        <taxon>Bdellovibrionales</taxon>
        <taxon>Pseudobdellovibrionaceae</taxon>
        <taxon>Bdellovibrio</taxon>
    </lineage>
</organism>
<dbReference type="RefSeq" id="WP_088564594.1">
    <property type="nucleotide sequence ID" value="NZ_CP020946.1"/>
</dbReference>
<accession>A0A1Z3N6B7</accession>
<proteinExistence type="predicted"/>
<dbReference type="Pfam" id="PF13560">
    <property type="entry name" value="HTH_31"/>
    <property type="match status" value="1"/>
</dbReference>
<dbReference type="Proteomes" id="UP000197003">
    <property type="component" value="Chromosome"/>
</dbReference>
<dbReference type="OrthoDB" id="5296175at2"/>
<sequence>MSIGKFLRDKRANAALTQLEVGRRLGFHKSQFISSMERGTSRPPIQVLKRMCAIYRISEEEMKQVYLSSAVRAAEARALAEWDKASCEL</sequence>
<gene>
    <name evidence="2" type="ORF">B9G79_05210</name>
</gene>